<dbReference type="RefSeq" id="XP_033526799.1">
    <property type="nucleotide sequence ID" value="XM_033666543.1"/>
</dbReference>
<dbReference type="InterPro" id="IPR051288">
    <property type="entry name" value="Serum_paraoxonase/arylesterase"/>
</dbReference>
<sequence length="389" mass="43067">MAKSAIYLLILAALSPWLYDRYQAISTVVANRPGKFRGLYNIKSHEIKFQDQIRNCEDVIIEDGIAFLSCDPGRDRWNTVMGTFAPEDRERRGTDGGDIWIYDYSRPDLPDSEALKRLSLSDYADPVDFHPLGIEFDAATSTLYVINHSRYSGSVIEVFQVSVESAVAKHVQTFKHPLVNTPNSIHSLGDGKLLVTNDHYMRAAVSPVLSKIETFSGISGGSVVYTDIHNPNDTRVVARVPFANGIAMFNSTTVAVASSSLPGIYFYTIDLDHRLALQRYVRTPVGVDNLSVDSDGKLLVAGHPFAFSLMKVSKGRPNCVLDGNEAEKKACECSAPSWAAEWSEKEGLKELYKNSSEEFCSSSTVVRDVNRNVGIISGLYEKGVFVFRE</sequence>
<dbReference type="EMBL" id="ML977501">
    <property type="protein sequence ID" value="KAF2132412.1"/>
    <property type="molecule type" value="Genomic_DNA"/>
</dbReference>
<keyword evidence="3" id="KW-1185">Reference proteome</keyword>
<evidence type="ECO:0000256" key="1">
    <source>
        <dbReference type="SAM" id="SignalP"/>
    </source>
</evidence>
<feature type="chain" id="PRO_5025363839" evidence="1">
    <location>
        <begin position="25"/>
        <end position="389"/>
    </location>
</feature>
<dbReference type="GeneID" id="54406975"/>
<dbReference type="PANTHER" id="PTHR11799">
    <property type="entry name" value="PARAOXONASE"/>
    <property type="match status" value="1"/>
</dbReference>
<dbReference type="OrthoDB" id="5307922at2759"/>
<gene>
    <name evidence="2" type="ORF">P153DRAFT_355020</name>
</gene>
<dbReference type="Proteomes" id="UP000799771">
    <property type="component" value="Unassembled WGS sequence"/>
</dbReference>
<dbReference type="Gene3D" id="2.120.10.30">
    <property type="entry name" value="TolB, C-terminal domain"/>
    <property type="match status" value="1"/>
</dbReference>
<accession>A0A6A6AKC7</accession>
<dbReference type="AlphaFoldDB" id="A0A6A6AKC7"/>
<keyword evidence="1" id="KW-0732">Signal</keyword>
<protein>
    <submittedName>
        <fullName evidence="2">Calcium-dependent phosphotriesterase</fullName>
    </submittedName>
</protein>
<dbReference type="PANTHER" id="PTHR11799:SF30">
    <property type="entry name" value="SERUM PARAOXONASE_ARYLESTERASE 2"/>
    <property type="match status" value="1"/>
</dbReference>
<organism evidence="2 3">
    <name type="scientific">Dothidotthia symphoricarpi CBS 119687</name>
    <dbReference type="NCBI Taxonomy" id="1392245"/>
    <lineage>
        <taxon>Eukaryota</taxon>
        <taxon>Fungi</taxon>
        <taxon>Dikarya</taxon>
        <taxon>Ascomycota</taxon>
        <taxon>Pezizomycotina</taxon>
        <taxon>Dothideomycetes</taxon>
        <taxon>Pleosporomycetidae</taxon>
        <taxon>Pleosporales</taxon>
        <taxon>Dothidotthiaceae</taxon>
        <taxon>Dothidotthia</taxon>
    </lineage>
</organism>
<evidence type="ECO:0000313" key="2">
    <source>
        <dbReference type="EMBL" id="KAF2132412.1"/>
    </source>
</evidence>
<proteinExistence type="predicted"/>
<evidence type="ECO:0000313" key="3">
    <source>
        <dbReference type="Proteomes" id="UP000799771"/>
    </source>
</evidence>
<reference evidence="2" key="1">
    <citation type="journal article" date="2020" name="Stud. Mycol.">
        <title>101 Dothideomycetes genomes: a test case for predicting lifestyles and emergence of pathogens.</title>
        <authorList>
            <person name="Haridas S."/>
            <person name="Albert R."/>
            <person name="Binder M."/>
            <person name="Bloem J."/>
            <person name="Labutti K."/>
            <person name="Salamov A."/>
            <person name="Andreopoulos B."/>
            <person name="Baker S."/>
            <person name="Barry K."/>
            <person name="Bills G."/>
            <person name="Bluhm B."/>
            <person name="Cannon C."/>
            <person name="Castanera R."/>
            <person name="Culley D."/>
            <person name="Daum C."/>
            <person name="Ezra D."/>
            <person name="Gonzalez J."/>
            <person name="Henrissat B."/>
            <person name="Kuo A."/>
            <person name="Liang C."/>
            <person name="Lipzen A."/>
            <person name="Lutzoni F."/>
            <person name="Magnuson J."/>
            <person name="Mondo S."/>
            <person name="Nolan M."/>
            <person name="Ohm R."/>
            <person name="Pangilinan J."/>
            <person name="Park H.-J."/>
            <person name="Ramirez L."/>
            <person name="Alfaro M."/>
            <person name="Sun H."/>
            <person name="Tritt A."/>
            <person name="Yoshinaga Y."/>
            <person name="Zwiers L.-H."/>
            <person name="Turgeon B."/>
            <person name="Goodwin S."/>
            <person name="Spatafora J."/>
            <person name="Crous P."/>
            <person name="Grigoriev I."/>
        </authorList>
    </citation>
    <scope>NUCLEOTIDE SEQUENCE</scope>
    <source>
        <strain evidence="2">CBS 119687</strain>
    </source>
</reference>
<dbReference type="InterPro" id="IPR011042">
    <property type="entry name" value="6-blade_b-propeller_TolB-like"/>
</dbReference>
<dbReference type="SUPFAM" id="SSF63829">
    <property type="entry name" value="Calcium-dependent phosphotriesterase"/>
    <property type="match status" value="1"/>
</dbReference>
<name>A0A6A6AKC7_9PLEO</name>
<feature type="signal peptide" evidence="1">
    <location>
        <begin position="1"/>
        <end position="24"/>
    </location>
</feature>